<dbReference type="EMBL" id="JACHMY010000001">
    <property type="protein sequence ID" value="MBB5840432.1"/>
    <property type="molecule type" value="Genomic_DNA"/>
</dbReference>
<keyword evidence="3" id="KW-1185">Reference proteome</keyword>
<reference evidence="2 3" key="1">
    <citation type="submission" date="2020-08" db="EMBL/GenBank/DDBJ databases">
        <title>Sequencing the genomes of 1000 actinobacteria strains.</title>
        <authorList>
            <person name="Klenk H.-P."/>
        </authorList>
    </citation>
    <scope>NUCLEOTIDE SEQUENCE [LARGE SCALE GENOMIC DNA]</scope>
    <source>
        <strain evidence="2 3">DSM 28967</strain>
    </source>
</reference>
<dbReference type="AlphaFoldDB" id="A0A7W9JEQ4"/>
<comment type="caution">
    <text evidence="2">The sequence shown here is derived from an EMBL/GenBank/DDBJ whole genome shotgun (WGS) entry which is preliminary data.</text>
</comment>
<evidence type="ECO:0000256" key="1">
    <source>
        <dbReference type="SAM" id="SignalP"/>
    </source>
</evidence>
<organism evidence="2 3">
    <name type="scientific">Kribbella italica</name>
    <dbReference type="NCBI Taxonomy" id="1540520"/>
    <lineage>
        <taxon>Bacteria</taxon>
        <taxon>Bacillati</taxon>
        <taxon>Actinomycetota</taxon>
        <taxon>Actinomycetes</taxon>
        <taxon>Propionibacteriales</taxon>
        <taxon>Kribbellaceae</taxon>
        <taxon>Kribbella</taxon>
    </lineage>
</organism>
<protein>
    <submittedName>
        <fullName evidence="2">Spy/CpxP family protein refolding chaperone</fullName>
    </submittedName>
</protein>
<sequence length="92" mass="9913">MNRILAAGVSTLALGGALLATAAPASAAPAAAAQQTVASAPATTQGYEYYTWYWARDTCESEGAKLQVRGVISNYYCQQSAYTTWYLYVLYR</sequence>
<keyword evidence="1" id="KW-0732">Signal</keyword>
<name>A0A7W9JEQ4_9ACTN</name>
<gene>
    <name evidence="2" type="ORF">HDA39_007166</name>
</gene>
<accession>A0A7W9JEQ4</accession>
<evidence type="ECO:0000313" key="3">
    <source>
        <dbReference type="Proteomes" id="UP000549971"/>
    </source>
</evidence>
<feature type="signal peptide" evidence="1">
    <location>
        <begin position="1"/>
        <end position="27"/>
    </location>
</feature>
<proteinExistence type="predicted"/>
<evidence type="ECO:0000313" key="2">
    <source>
        <dbReference type="EMBL" id="MBB5840432.1"/>
    </source>
</evidence>
<dbReference type="Proteomes" id="UP000549971">
    <property type="component" value="Unassembled WGS sequence"/>
</dbReference>
<dbReference type="RefSeq" id="WP_184802785.1">
    <property type="nucleotide sequence ID" value="NZ_JACHMY010000001.1"/>
</dbReference>
<feature type="chain" id="PRO_5031077332" evidence="1">
    <location>
        <begin position="28"/>
        <end position="92"/>
    </location>
</feature>